<name>G8NR21_GRAMM</name>
<proteinExistence type="predicted"/>
<gene>
    <name evidence="2" type="ordered locus">AciX8_0656</name>
</gene>
<dbReference type="EMBL" id="CP003130">
    <property type="protein sequence ID" value="AEU35006.1"/>
    <property type="molecule type" value="Genomic_DNA"/>
</dbReference>
<dbReference type="Proteomes" id="UP000007113">
    <property type="component" value="Chromosome"/>
</dbReference>
<organism evidence="2 3">
    <name type="scientific">Granulicella mallensis (strain ATCC BAA-1857 / DSM 23137 / MP5ACTX8)</name>
    <dbReference type="NCBI Taxonomy" id="682795"/>
    <lineage>
        <taxon>Bacteria</taxon>
        <taxon>Pseudomonadati</taxon>
        <taxon>Acidobacteriota</taxon>
        <taxon>Terriglobia</taxon>
        <taxon>Terriglobales</taxon>
        <taxon>Acidobacteriaceae</taxon>
        <taxon>Granulicella</taxon>
    </lineage>
</organism>
<evidence type="ECO:0000313" key="3">
    <source>
        <dbReference type="Proteomes" id="UP000007113"/>
    </source>
</evidence>
<protein>
    <submittedName>
        <fullName evidence="2">Uncharacterized protein</fullName>
    </submittedName>
</protein>
<sequence length="469" mass="50410">MKIEMGDFFKPGPTTNWIDTLEHSCVSIRLAGFAHRLSVSGAPNFDETNARKVAQSAMEIGTSAAIFLRYTCAMIRRPVGVVVSAIVLSLAAAMLCLMACLSVLGTVMAQHMPVTVEAPGMASQPGFLLGVMIFAILFYLALAAWAITTVVGLFRMRNWARISIMIIGGGLAAIGLFSTLVSVAMPTMMKSMPPTPGADPAVMRIVFFVFAALWLFIAAIGLWWLVYFALRNTREAFAQAKAQRGLLMTDAGMAAAYPAPAYPPPTSPLTDFTVARPLPQEPLQAPLTAPAEMYPQPIVAAPLQPVVPARPVSITIIAVLLLLGLGVTLIATLLPFPAFLFGVILSGWTSHVMYLVFACLSGVAGIGLLKLQKPAWVLTFALYVVGLLNVVSLLLPNVRQRLLDYQQILAHTMGMPTPVFSPGPAFMNFSLLLGVAFDVLILATLMVLLWRARWAFEPKAARSNDHAAA</sequence>
<keyword evidence="3" id="KW-1185">Reference proteome</keyword>
<evidence type="ECO:0000313" key="2">
    <source>
        <dbReference type="EMBL" id="AEU35006.1"/>
    </source>
</evidence>
<dbReference type="AlphaFoldDB" id="G8NR21"/>
<feature type="transmembrane region" description="Helical" evidence="1">
    <location>
        <begin position="166"/>
        <end position="185"/>
    </location>
</feature>
<evidence type="ECO:0000256" key="1">
    <source>
        <dbReference type="SAM" id="Phobius"/>
    </source>
</evidence>
<feature type="transmembrane region" description="Helical" evidence="1">
    <location>
        <begin position="312"/>
        <end position="345"/>
    </location>
</feature>
<dbReference type="eggNOG" id="ENOG502ZPFM">
    <property type="taxonomic scope" value="Bacteria"/>
</dbReference>
<keyword evidence="1" id="KW-1133">Transmembrane helix</keyword>
<reference evidence="2 3" key="1">
    <citation type="submission" date="2011-11" db="EMBL/GenBank/DDBJ databases">
        <title>Complete sequence of Granulicella mallensis MP5ACTX8.</title>
        <authorList>
            <consortium name="US DOE Joint Genome Institute"/>
            <person name="Lucas S."/>
            <person name="Copeland A."/>
            <person name="Lapidus A."/>
            <person name="Cheng J.-F."/>
            <person name="Goodwin L."/>
            <person name="Pitluck S."/>
            <person name="Peters L."/>
            <person name="Lu M."/>
            <person name="Detter J.C."/>
            <person name="Han C."/>
            <person name="Tapia R."/>
            <person name="Land M."/>
            <person name="Hauser L."/>
            <person name="Kyrpides N."/>
            <person name="Ivanova N."/>
            <person name="Mikhailova N."/>
            <person name="Pagani I."/>
            <person name="Rawat S."/>
            <person name="Mannisto M."/>
            <person name="Haggblom M."/>
            <person name="Woyke T."/>
        </authorList>
    </citation>
    <scope>NUCLEOTIDE SEQUENCE [LARGE SCALE GENOMIC DNA]</scope>
    <source>
        <strain evidence="3">ATCC BAA-1857 / DSM 23137 / MP5ACTX8</strain>
    </source>
</reference>
<feature type="transmembrane region" description="Helical" evidence="1">
    <location>
        <begin position="351"/>
        <end position="369"/>
    </location>
</feature>
<dbReference type="KEGG" id="gma:AciX8_0656"/>
<keyword evidence="1" id="KW-0812">Transmembrane</keyword>
<accession>G8NR21</accession>
<feature type="transmembrane region" description="Helical" evidence="1">
    <location>
        <begin position="127"/>
        <end position="154"/>
    </location>
</feature>
<feature type="transmembrane region" description="Helical" evidence="1">
    <location>
        <begin position="376"/>
        <end position="395"/>
    </location>
</feature>
<dbReference type="HOGENOM" id="CLU_582356_0_0_0"/>
<keyword evidence="1" id="KW-0472">Membrane</keyword>
<feature type="transmembrane region" description="Helical" evidence="1">
    <location>
        <begin position="79"/>
        <end position="107"/>
    </location>
</feature>
<feature type="transmembrane region" description="Helical" evidence="1">
    <location>
        <begin position="425"/>
        <end position="450"/>
    </location>
</feature>
<feature type="transmembrane region" description="Helical" evidence="1">
    <location>
        <begin position="205"/>
        <end position="230"/>
    </location>
</feature>